<evidence type="ECO:0000313" key="10">
    <source>
        <dbReference type="Proteomes" id="UP001285263"/>
    </source>
</evidence>
<dbReference type="NCBIfam" id="NF003806">
    <property type="entry name" value="PRK05395.1-3"/>
    <property type="match status" value="1"/>
</dbReference>
<comment type="pathway">
    <text evidence="3 8">Metabolic intermediate biosynthesis; chorismate biosynthesis; chorismate from D-erythrose 4-phosphate and phosphoenolpyruvate: step 3/7.</text>
</comment>
<keyword evidence="7 8" id="KW-0456">Lyase</keyword>
<dbReference type="CDD" id="cd00466">
    <property type="entry name" value="DHQase_II"/>
    <property type="match status" value="1"/>
</dbReference>
<feature type="active site" description="Proton acceptor" evidence="8">
    <location>
        <position position="23"/>
    </location>
</feature>
<dbReference type="Proteomes" id="UP001285263">
    <property type="component" value="Unassembled WGS sequence"/>
</dbReference>
<comment type="function">
    <text evidence="2 8">Catalyzes a trans-dehydration via an enolate intermediate.</text>
</comment>
<dbReference type="NCBIfam" id="NF003804">
    <property type="entry name" value="PRK05395.1-1"/>
    <property type="match status" value="1"/>
</dbReference>
<dbReference type="EMBL" id="JAXCLA010000001">
    <property type="protein sequence ID" value="MDY0743258.1"/>
    <property type="molecule type" value="Genomic_DNA"/>
</dbReference>
<dbReference type="RefSeq" id="WP_320421122.1">
    <property type="nucleotide sequence ID" value="NZ_JAXCLA010000001.1"/>
</dbReference>
<feature type="binding site" evidence="8">
    <location>
        <position position="112"/>
    </location>
    <ligand>
        <name>substrate</name>
    </ligand>
</feature>
<reference evidence="9 10" key="1">
    <citation type="submission" date="2023-11" db="EMBL/GenBank/DDBJ databases">
        <title>Paucibacter sp. nov., isolated from fresh soil in Korea.</title>
        <authorList>
            <person name="Le N.T.T."/>
        </authorList>
    </citation>
    <scope>NUCLEOTIDE SEQUENCE [LARGE SCALE GENOMIC DNA]</scope>
    <source>
        <strain evidence="9 10">R3-3</strain>
    </source>
</reference>
<dbReference type="InterPro" id="IPR018509">
    <property type="entry name" value="DHquinase_II_CS"/>
</dbReference>
<dbReference type="GO" id="GO:0003855">
    <property type="term" value="F:3-dehydroquinate dehydratase activity"/>
    <property type="evidence" value="ECO:0007669"/>
    <property type="project" value="UniProtKB-EC"/>
</dbReference>
<keyword evidence="10" id="KW-1185">Reference proteome</keyword>
<dbReference type="InterPro" id="IPR036441">
    <property type="entry name" value="DHquinase_II_sf"/>
</dbReference>
<evidence type="ECO:0000256" key="3">
    <source>
        <dbReference type="ARBA" id="ARBA00004902"/>
    </source>
</evidence>
<evidence type="ECO:0000256" key="2">
    <source>
        <dbReference type="ARBA" id="ARBA00003924"/>
    </source>
</evidence>
<dbReference type="NCBIfam" id="NF003807">
    <property type="entry name" value="PRK05395.1-4"/>
    <property type="match status" value="1"/>
</dbReference>
<dbReference type="NCBIfam" id="NF003805">
    <property type="entry name" value="PRK05395.1-2"/>
    <property type="match status" value="1"/>
</dbReference>
<dbReference type="Gene3D" id="3.40.50.9100">
    <property type="entry name" value="Dehydroquinase, class II"/>
    <property type="match status" value="1"/>
</dbReference>
<sequence length="148" mass="15928">MMQILVLHGPNLNLLGTREPGVYGATTLAQIDADLAEIASKAGFTLESFQSNHEGALVDRIQASAREGCRFIIINPAAYTHTSVAMRDALAAVAIPFVEVHLSNIHKREPFRHHSYFSALAEGVICGLGAQGYSLALSFALKKLQEPA</sequence>
<comment type="caution">
    <text evidence="9">The sequence shown here is derived from an EMBL/GenBank/DDBJ whole genome shotgun (WGS) entry which is preliminary data.</text>
</comment>
<dbReference type="NCBIfam" id="TIGR01088">
    <property type="entry name" value="aroQ"/>
    <property type="match status" value="1"/>
</dbReference>
<feature type="binding site" evidence="8">
    <location>
        <begin position="102"/>
        <end position="103"/>
    </location>
    <ligand>
        <name>substrate</name>
    </ligand>
</feature>
<feature type="site" description="Transition state stabilizer" evidence="8">
    <location>
        <position position="18"/>
    </location>
</feature>
<name>A0ABU5DAF5_9BURK</name>
<evidence type="ECO:0000256" key="8">
    <source>
        <dbReference type="HAMAP-Rule" id="MF_00169"/>
    </source>
</evidence>
<feature type="binding site" evidence="8">
    <location>
        <position position="81"/>
    </location>
    <ligand>
        <name>substrate</name>
    </ligand>
</feature>
<dbReference type="PROSITE" id="PS01029">
    <property type="entry name" value="DEHYDROQUINASE_II"/>
    <property type="match status" value="1"/>
</dbReference>
<keyword evidence="8" id="KW-0028">Amino-acid biosynthesis</keyword>
<feature type="binding site" evidence="8">
    <location>
        <position position="88"/>
    </location>
    <ligand>
        <name>substrate</name>
    </ligand>
</feature>
<evidence type="ECO:0000256" key="1">
    <source>
        <dbReference type="ARBA" id="ARBA00001864"/>
    </source>
</evidence>
<evidence type="ECO:0000256" key="4">
    <source>
        <dbReference type="ARBA" id="ARBA00011037"/>
    </source>
</evidence>
<gene>
    <name evidence="8 9" type="primary">aroQ</name>
    <name evidence="9" type="ORF">SNE35_02005</name>
</gene>
<evidence type="ECO:0000313" key="9">
    <source>
        <dbReference type="EMBL" id="MDY0743258.1"/>
    </source>
</evidence>
<dbReference type="Pfam" id="PF01220">
    <property type="entry name" value="DHquinase_II"/>
    <property type="match status" value="1"/>
</dbReference>
<protein>
    <recommendedName>
        <fullName evidence="6 8">3-dehydroquinate dehydratase</fullName>
        <shortName evidence="8">3-dehydroquinase</shortName>
        <ecNumber evidence="6 8">4.2.1.10</ecNumber>
    </recommendedName>
    <alternativeName>
        <fullName evidence="8">Type II DHQase</fullName>
    </alternativeName>
</protein>
<feature type="binding site" evidence="8">
    <location>
        <position position="75"/>
    </location>
    <ligand>
        <name>substrate</name>
    </ligand>
</feature>
<keyword evidence="8" id="KW-0057">Aromatic amino acid biosynthesis</keyword>
<organism evidence="9 10">
    <name type="scientific">Roseateles agri</name>
    <dbReference type="NCBI Taxonomy" id="3098619"/>
    <lineage>
        <taxon>Bacteria</taxon>
        <taxon>Pseudomonadati</taxon>
        <taxon>Pseudomonadota</taxon>
        <taxon>Betaproteobacteria</taxon>
        <taxon>Burkholderiales</taxon>
        <taxon>Sphaerotilaceae</taxon>
        <taxon>Roseateles</taxon>
    </lineage>
</organism>
<evidence type="ECO:0000256" key="6">
    <source>
        <dbReference type="ARBA" id="ARBA00012060"/>
    </source>
</evidence>
<comment type="similarity">
    <text evidence="4 8">Belongs to the type-II 3-dehydroquinase family.</text>
</comment>
<feature type="active site" description="Proton donor" evidence="8">
    <location>
        <position position="101"/>
    </location>
</feature>
<proteinExistence type="inferred from homology"/>
<dbReference type="PANTHER" id="PTHR21272:SF3">
    <property type="entry name" value="CATABOLIC 3-DEHYDROQUINASE"/>
    <property type="match status" value="1"/>
</dbReference>
<dbReference type="PIRSF" id="PIRSF001399">
    <property type="entry name" value="DHquinase_II"/>
    <property type="match status" value="1"/>
</dbReference>
<dbReference type="EC" id="4.2.1.10" evidence="6 8"/>
<comment type="subunit">
    <text evidence="5 8">Homododecamer.</text>
</comment>
<dbReference type="HAMAP" id="MF_00169">
    <property type="entry name" value="AroQ"/>
    <property type="match status" value="1"/>
</dbReference>
<accession>A0ABU5DAF5</accession>
<dbReference type="SUPFAM" id="SSF52304">
    <property type="entry name" value="Type II 3-dehydroquinate dehydratase"/>
    <property type="match status" value="1"/>
</dbReference>
<dbReference type="PANTHER" id="PTHR21272">
    <property type="entry name" value="CATABOLIC 3-DEHYDROQUINASE"/>
    <property type="match status" value="1"/>
</dbReference>
<evidence type="ECO:0000256" key="5">
    <source>
        <dbReference type="ARBA" id="ARBA00011193"/>
    </source>
</evidence>
<dbReference type="InterPro" id="IPR001874">
    <property type="entry name" value="DHquinase_II"/>
</dbReference>
<comment type="catalytic activity">
    <reaction evidence="1 8">
        <text>3-dehydroquinate = 3-dehydroshikimate + H2O</text>
        <dbReference type="Rhea" id="RHEA:21096"/>
        <dbReference type="ChEBI" id="CHEBI:15377"/>
        <dbReference type="ChEBI" id="CHEBI:16630"/>
        <dbReference type="ChEBI" id="CHEBI:32364"/>
        <dbReference type="EC" id="4.2.1.10"/>
    </reaction>
</comment>
<evidence type="ECO:0000256" key="7">
    <source>
        <dbReference type="ARBA" id="ARBA00023239"/>
    </source>
</evidence>